<dbReference type="GO" id="GO:0005634">
    <property type="term" value="C:nucleus"/>
    <property type="evidence" value="ECO:0007669"/>
    <property type="project" value="UniProtKB-SubCell"/>
</dbReference>
<feature type="compositionally biased region" description="Acidic residues" evidence="6">
    <location>
        <begin position="372"/>
        <end position="385"/>
    </location>
</feature>
<feature type="compositionally biased region" description="Basic and acidic residues" evidence="6">
    <location>
        <begin position="863"/>
        <end position="872"/>
    </location>
</feature>
<comment type="subcellular location">
    <subcellularLocation>
        <location evidence="1">Nucleus</location>
    </subcellularLocation>
</comment>
<dbReference type="SMART" id="SM00360">
    <property type="entry name" value="RRM"/>
    <property type="match status" value="4"/>
</dbReference>
<dbReference type="PANTHER" id="PTHR48039">
    <property type="entry name" value="RNA-BINDING MOTIF PROTEIN 14B"/>
    <property type="match status" value="1"/>
</dbReference>
<dbReference type="FunFam" id="3.30.70.330:FF:000182">
    <property type="entry name" value="RNA-binding motif protein 28"/>
    <property type="match status" value="1"/>
</dbReference>
<reference evidence="8" key="1">
    <citation type="journal article" date="2021" name="J. Hered.">
        <title>Genome Assembly of Salicaceae Populus deltoides (Eastern Cottonwood) I-69 Based on Nanopore Sequencing and Hi-C Technologies.</title>
        <authorList>
            <person name="Bai S."/>
            <person name="Wu H."/>
            <person name="Zhang J."/>
            <person name="Pan Z."/>
            <person name="Zhao W."/>
            <person name="Li Z."/>
            <person name="Tong C."/>
        </authorList>
    </citation>
    <scope>NUCLEOTIDE SEQUENCE</scope>
    <source>
        <tissue evidence="8">Leaf</tissue>
    </source>
</reference>
<dbReference type="PROSITE" id="PS50102">
    <property type="entry name" value="RRM"/>
    <property type="match status" value="4"/>
</dbReference>
<keyword evidence="9" id="KW-1185">Reference proteome</keyword>
<proteinExistence type="predicted"/>
<dbReference type="CDD" id="cd12416">
    <property type="entry name" value="RRM4_RBM28_like"/>
    <property type="match status" value="1"/>
</dbReference>
<evidence type="ECO:0000256" key="2">
    <source>
        <dbReference type="ARBA" id="ARBA00022737"/>
    </source>
</evidence>
<evidence type="ECO:0000313" key="8">
    <source>
        <dbReference type="EMBL" id="KAH8498240.1"/>
    </source>
</evidence>
<dbReference type="SUPFAM" id="SSF54928">
    <property type="entry name" value="RNA-binding domain, RBD"/>
    <property type="match status" value="4"/>
</dbReference>
<dbReference type="Pfam" id="PF00076">
    <property type="entry name" value="RRM_1"/>
    <property type="match status" value="3"/>
</dbReference>
<feature type="compositionally biased region" description="Basic and acidic residues" evidence="6">
    <location>
        <begin position="118"/>
        <end position="131"/>
    </location>
</feature>
<gene>
    <name evidence="8" type="ORF">H0E87_017242</name>
</gene>
<dbReference type="InterPro" id="IPR035979">
    <property type="entry name" value="RBD_domain_sf"/>
</dbReference>
<feature type="region of interest" description="Disordered" evidence="6">
    <location>
        <begin position="458"/>
        <end position="491"/>
    </location>
</feature>
<evidence type="ECO:0000313" key="9">
    <source>
        <dbReference type="Proteomes" id="UP000807159"/>
    </source>
</evidence>
<feature type="compositionally biased region" description="Low complexity" evidence="6">
    <location>
        <begin position="108"/>
        <end position="117"/>
    </location>
</feature>
<protein>
    <recommendedName>
        <fullName evidence="7">RRM domain-containing protein</fullName>
    </recommendedName>
</protein>
<dbReference type="InterPro" id="IPR000504">
    <property type="entry name" value="RRM_dom"/>
</dbReference>
<evidence type="ECO:0000256" key="6">
    <source>
        <dbReference type="SAM" id="MobiDB-lite"/>
    </source>
</evidence>
<evidence type="ECO:0000256" key="4">
    <source>
        <dbReference type="ARBA" id="ARBA00023242"/>
    </source>
</evidence>
<name>A0A8T2XZF1_POPDE</name>
<dbReference type="AlphaFoldDB" id="A0A8T2XZF1"/>
<feature type="compositionally biased region" description="Basic and acidic residues" evidence="6">
    <location>
        <begin position="881"/>
        <end position="890"/>
    </location>
</feature>
<feature type="region of interest" description="Disordered" evidence="6">
    <location>
        <begin position="108"/>
        <end position="131"/>
    </location>
</feature>
<feature type="compositionally biased region" description="Basic and acidic residues" evidence="6">
    <location>
        <begin position="798"/>
        <end position="830"/>
    </location>
</feature>
<feature type="compositionally biased region" description="Low complexity" evidence="6">
    <location>
        <begin position="473"/>
        <end position="486"/>
    </location>
</feature>
<feature type="region of interest" description="Disordered" evidence="6">
    <location>
        <begin position="355"/>
        <end position="415"/>
    </location>
</feature>
<keyword evidence="2" id="KW-0677">Repeat</keyword>
<feature type="compositionally biased region" description="Basic residues" evidence="6">
    <location>
        <begin position="852"/>
        <end position="862"/>
    </location>
</feature>
<comment type="caution">
    <text evidence="8">The sequence shown here is derived from an EMBL/GenBank/DDBJ whole genome shotgun (WGS) entry which is preliminary data.</text>
</comment>
<sequence length="1084" mass="120989">MGKKKNTNESGSASEHSSSTLFVSSLPYSFTKSQLEETFSDVGPIRRCFMVTQKGSTEHRGFGFVQFALKDDANRAIEIKNGSSVGGRKIAVKHAMHRASLEQRRAKAAQGQGQVQDDATKTMDEKGSVASKPEKHVLNVLESGKPREPRKPAKLVTDLTDKENCSEKQRVARTVIFGGLLNDAMAEDVHQRAKETGTVCSVTYPLPKEELKKHGLEQDGCRSGASAVLFTSVKEARSSVAMLHQKEIKGGIVWARQLGGEGCKTQKWKLIIRNLPFKAKPNEIKGVFESAGCVWDVFVPHNSETGLSKGFAFVKFTCKQDAENAIKKFNGQKFGKRPIAVDWAVPKKIYSSGANVSAASEDGHQNEKDSSCEDSDYDDDDDNDTDVIGKKQQHDGVVVTSPDSDLSEKEDMPTEVDFEQEADIARKVLRNLIASSSKDSASTDMDDDVLPKGIEELETVDVPSKLPGESENLSGSPLSSGKSKASNTKHIDGEDDLQRTVFISNLPFDVESGEVKQRFSAFGEVLSFVPVLHQVTKRPRGTGFLKFKTADGATAAVSAANVASGLGIFLKGRQLTVLKALDKKSAHDKEKEKTKIEDRDHRNLYLAKEGLILEGTPAAEGVSISDMAKRNRLQEEKMTKLKSPNFHVSRTRLVVYNLPKSMTEKQLKKLFIDAVTSRATKQKPVIRQMKFLKNVKKGKVVTKDHSRGVAFVEFTEHQHALVALRVLNNNPETFGPEHRPIVSFALDNVQTLKLRKAKLQVQQQETHKDFQDTQENDESQTPNAIPSQKEMSRKRKSRVENRAVKDPESNRMDEVKNKDSYRTSLKEQSAKKQKSNPGAEDIQTSAKDKRESRKLKAKGSQHKQKDEGRKSDGGNSVNSEKIVKPFKEADLWLTKRKRPNQTEENKGGKSSEKRKRPKKNKDPVGQDVADKLDMLIEQYKSKFSKQTADKPEAWTVFDIEFVFKLIWIWTTDTVQSDDNNIKKNYAKLVSLTMTSANVGNSNWAYRPISMHRQEMIPRPRIWVVWKRAEYGSMAIDIVPFMLKETAPDAATRLLSGLQGANWAVVNHLENGKTLLETPLFFCPF</sequence>
<accession>A0A8T2XZF1</accession>
<keyword evidence="3 5" id="KW-0694">RNA-binding</keyword>
<feature type="domain" description="RRM" evidence="7">
    <location>
        <begin position="651"/>
        <end position="759"/>
    </location>
</feature>
<feature type="region of interest" description="Disordered" evidence="6">
    <location>
        <begin position="763"/>
        <end position="927"/>
    </location>
</feature>
<evidence type="ECO:0000259" key="7">
    <source>
        <dbReference type="PROSITE" id="PS50102"/>
    </source>
</evidence>
<dbReference type="InterPro" id="IPR012677">
    <property type="entry name" value="Nucleotide-bd_a/b_plait_sf"/>
</dbReference>
<organism evidence="8 9">
    <name type="scientific">Populus deltoides</name>
    <name type="common">Eastern poplar</name>
    <name type="synonym">Eastern cottonwood</name>
    <dbReference type="NCBI Taxonomy" id="3696"/>
    <lineage>
        <taxon>Eukaryota</taxon>
        <taxon>Viridiplantae</taxon>
        <taxon>Streptophyta</taxon>
        <taxon>Embryophyta</taxon>
        <taxon>Tracheophyta</taxon>
        <taxon>Spermatophyta</taxon>
        <taxon>Magnoliopsida</taxon>
        <taxon>eudicotyledons</taxon>
        <taxon>Gunneridae</taxon>
        <taxon>Pentapetalae</taxon>
        <taxon>rosids</taxon>
        <taxon>fabids</taxon>
        <taxon>Malpighiales</taxon>
        <taxon>Salicaceae</taxon>
        <taxon>Saliceae</taxon>
        <taxon>Populus</taxon>
    </lineage>
</organism>
<dbReference type="CDD" id="cd12413">
    <property type="entry name" value="RRM1_RBM28_like"/>
    <property type="match status" value="1"/>
</dbReference>
<evidence type="ECO:0000256" key="5">
    <source>
        <dbReference type="PROSITE-ProRule" id="PRU00176"/>
    </source>
</evidence>
<dbReference type="Proteomes" id="UP000807159">
    <property type="component" value="Chromosome 9"/>
</dbReference>
<evidence type="ECO:0000256" key="1">
    <source>
        <dbReference type="ARBA" id="ARBA00004123"/>
    </source>
</evidence>
<dbReference type="InterPro" id="IPR051945">
    <property type="entry name" value="RRM_MRD1_RNA_proc_ribogen"/>
</dbReference>
<feature type="domain" description="RRM" evidence="7">
    <location>
        <begin position="19"/>
        <end position="97"/>
    </location>
</feature>
<dbReference type="PANTHER" id="PTHR48039:SF5">
    <property type="entry name" value="RNA-BINDING PROTEIN 28"/>
    <property type="match status" value="1"/>
</dbReference>
<dbReference type="CDD" id="cd12414">
    <property type="entry name" value="RRM2_RBM28_like"/>
    <property type="match status" value="1"/>
</dbReference>
<evidence type="ECO:0000256" key="3">
    <source>
        <dbReference type="ARBA" id="ARBA00022884"/>
    </source>
</evidence>
<dbReference type="EMBL" id="JACEGQ020000009">
    <property type="protein sequence ID" value="KAH8498240.1"/>
    <property type="molecule type" value="Genomic_DNA"/>
</dbReference>
<dbReference type="GO" id="GO:0003729">
    <property type="term" value="F:mRNA binding"/>
    <property type="evidence" value="ECO:0007669"/>
    <property type="project" value="TreeGrafter"/>
</dbReference>
<feature type="domain" description="RRM" evidence="7">
    <location>
        <begin position="268"/>
        <end position="346"/>
    </location>
</feature>
<dbReference type="Gene3D" id="3.30.70.330">
    <property type="match status" value="4"/>
</dbReference>
<feature type="domain" description="RRM" evidence="7">
    <location>
        <begin position="499"/>
        <end position="582"/>
    </location>
</feature>
<feature type="compositionally biased region" description="Basic and acidic residues" evidence="6">
    <location>
        <begin position="361"/>
        <end position="371"/>
    </location>
</feature>
<keyword evidence="4" id="KW-0539">Nucleus</keyword>
<feature type="compositionally biased region" description="Basic and acidic residues" evidence="6">
    <location>
        <begin position="900"/>
        <end position="911"/>
    </location>
</feature>